<sequence length="315" mass="34834">MAPALPPSTEVLHTEAITYTSKWAQGFRIHTRHSDTSEESYFMKISTGHHGLLALHGEFQGTTAMYALAPSFCPRPIAHGTLHTHPDAHFYLCTFHHFHPASTPLHPLLFCKQLAALHIASSSPTGKFGFHCPTYSGDLPQDNTWTDSWEECFTSGLRHVLTMREQRGGKSEELNALLPGLFGVVIPRLLRPLESAGRKITPALVHGDLWCGNTGVVEAETGEAMVFDPASLWAHNEYELGNWRPARNNLRHCIPVYQALVAPSPPEADFDDRNALYSMRFNLHAAALFPLGGGIYPREIRRLIAKLAGGEAEAE</sequence>
<comment type="similarity">
    <text evidence="3">Belongs to the fructosamine kinase family.</text>
</comment>
<evidence type="ECO:0000313" key="5">
    <source>
        <dbReference type="Proteomes" id="UP001303889"/>
    </source>
</evidence>
<evidence type="ECO:0000256" key="3">
    <source>
        <dbReference type="PIRNR" id="PIRNR006221"/>
    </source>
</evidence>
<comment type="caution">
    <text evidence="4">The sequence shown here is derived from an EMBL/GenBank/DDBJ whole genome shotgun (WGS) entry which is preliminary data.</text>
</comment>
<dbReference type="GO" id="GO:0102193">
    <property type="term" value="F:protein-ribulosamine 3-kinase activity"/>
    <property type="evidence" value="ECO:0007669"/>
    <property type="project" value="UniProtKB-EC"/>
</dbReference>
<accession>A0AAN6MR51</accession>
<evidence type="ECO:0000256" key="1">
    <source>
        <dbReference type="ARBA" id="ARBA00011961"/>
    </source>
</evidence>
<dbReference type="InterPro" id="IPR011009">
    <property type="entry name" value="Kinase-like_dom_sf"/>
</dbReference>
<dbReference type="Gene3D" id="3.90.1200.10">
    <property type="match status" value="1"/>
</dbReference>
<gene>
    <name evidence="4" type="ORF">C8A05DRAFT_42080</name>
</gene>
<keyword evidence="3" id="KW-0808">Transferase</keyword>
<dbReference type="GO" id="GO:0016301">
    <property type="term" value="F:kinase activity"/>
    <property type="evidence" value="ECO:0007669"/>
    <property type="project" value="UniProtKB-UniRule"/>
</dbReference>
<evidence type="ECO:0000313" key="4">
    <source>
        <dbReference type="EMBL" id="KAK3904933.1"/>
    </source>
</evidence>
<reference evidence="4" key="1">
    <citation type="journal article" date="2023" name="Mol. Phylogenet. Evol.">
        <title>Genome-scale phylogeny and comparative genomics of the fungal order Sordariales.</title>
        <authorList>
            <person name="Hensen N."/>
            <person name="Bonometti L."/>
            <person name="Westerberg I."/>
            <person name="Brannstrom I.O."/>
            <person name="Guillou S."/>
            <person name="Cros-Aarteil S."/>
            <person name="Calhoun S."/>
            <person name="Haridas S."/>
            <person name="Kuo A."/>
            <person name="Mondo S."/>
            <person name="Pangilinan J."/>
            <person name="Riley R."/>
            <person name="LaButti K."/>
            <person name="Andreopoulos B."/>
            <person name="Lipzen A."/>
            <person name="Chen C."/>
            <person name="Yan M."/>
            <person name="Daum C."/>
            <person name="Ng V."/>
            <person name="Clum A."/>
            <person name="Steindorff A."/>
            <person name="Ohm R.A."/>
            <person name="Martin F."/>
            <person name="Silar P."/>
            <person name="Natvig D.O."/>
            <person name="Lalanne C."/>
            <person name="Gautier V."/>
            <person name="Ament-Velasquez S.L."/>
            <person name="Kruys A."/>
            <person name="Hutchinson M.I."/>
            <person name="Powell A.J."/>
            <person name="Barry K."/>
            <person name="Miller A.N."/>
            <person name="Grigoriev I.V."/>
            <person name="Debuchy R."/>
            <person name="Gladieux P."/>
            <person name="Hiltunen Thoren M."/>
            <person name="Johannesson H."/>
        </authorList>
    </citation>
    <scope>NUCLEOTIDE SEQUENCE</scope>
    <source>
        <strain evidence="4">CBS 103.79</strain>
    </source>
</reference>
<dbReference type="PANTHER" id="PTHR12149:SF8">
    <property type="entry name" value="PROTEIN-RIBULOSAMINE 3-KINASE"/>
    <property type="match status" value="1"/>
</dbReference>
<keyword evidence="3" id="KW-0418">Kinase</keyword>
<reference evidence="4" key="2">
    <citation type="submission" date="2023-05" db="EMBL/GenBank/DDBJ databases">
        <authorList>
            <consortium name="Lawrence Berkeley National Laboratory"/>
            <person name="Steindorff A."/>
            <person name="Hensen N."/>
            <person name="Bonometti L."/>
            <person name="Westerberg I."/>
            <person name="Brannstrom I.O."/>
            <person name="Guillou S."/>
            <person name="Cros-Aarteil S."/>
            <person name="Calhoun S."/>
            <person name="Haridas S."/>
            <person name="Kuo A."/>
            <person name="Mondo S."/>
            <person name="Pangilinan J."/>
            <person name="Riley R."/>
            <person name="Labutti K."/>
            <person name="Andreopoulos B."/>
            <person name="Lipzen A."/>
            <person name="Chen C."/>
            <person name="Yanf M."/>
            <person name="Daum C."/>
            <person name="Ng V."/>
            <person name="Clum A."/>
            <person name="Ohm R."/>
            <person name="Martin F."/>
            <person name="Silar P."/>
            <person name="Natvig D."/>
            <person name="Lalanne C."/>
            <person name="Gautier V."/>
            <person name="Ament-Velasquez S.L."/>
            <person name="Kruys A."/>
            <person name="Hutchinson M.I."/>
            <person name="Powell A.J."/>
            <person name="Barry K."/>
            <person name="Miller A.N."/>
            <person name="Grigoriev I.V."/>
            <person name="Debuchy R."/>
            <person name="Gladieux P."/>
            <person name="Thoren M.H."/>
            <person name="Johannesson H."/>
        </authorList>
    </citation>
    <scope>NUCLEOTIDE SEQUENCE</scope>
    <source>
        <strain evidence="4">CBS 103.79</strain>
    </source>
</reference>
<dbReference type="AlphaFoldDB" id="A0AAN6MR51"/>
<dbReference type="PANTHER" id="PTHR12149">
    <property type="entry name" value="FRUCTOSAMINE 3 KINASE-RELATED PROTEIN"/>
    <property type="match status" value="1"/>
</dbReference>
<dbReference type="Pfam" id="PF03881">
    <property type="entry name" value="Fructosamin_kin"/>
    <property type="match status" value="1"/>
</dbReference>
<dbReference type="SUPFAM" id="SSF56112">
    <property type="entry name" value="Protein kinase-like (PK-like)"/>
    <property type="match status" value="1"/>
</dbReference>
<dbReference type="Proteomes" id="UP001303889">
    <property type="component" value="Unassembled WGS sequence"/>
</dbReference>
<dbReference type="EMBL" id="MU855378">
    <property type="protein sequence ID" value="KAK3904933.1"/>
    <property type="molecule type" value="Genomic_DNA"/>
</dbReference>
<name>A0AAN6MR51_9PEZI</name>
<organism evidence="4 5">
    <name type="scientific">Staphylotrichum tortipilum</name>
    <dbReference type="NCBI Taxonomy" id="2831512"/>
    <lineage>
        <taxon>Eukaryota</taxon>
        <taxon>Fungi</taxon>
        <taxon>Dikarya</taxon>
        <taxon>Ascomycota</taxon>
        <taxon>Pezizomycotina</taxon>
        <taxon>Sordariomycetes</taxon>
        <taxon>Sordariomycetidae</taxon>
        <taxon>Sordariales</taxon>
        <taxon>Chaetomiaceae</taxon>
        <taxon>Staphylotrichum</taxon>
    </lineage>
</organism>
<proteinExistence type="inferred from homology"/>
<evidence type="ECO:0000256" key="2">
    <source>
        <dbReference type="ARBA" id="ARBA00048655"/>
    </source>
</evidence>
<protein>
    <recommendedName>
        <fullName evidence="1">protein-ribulosamine 3-kinase</fullName>
        <ecNumber evidence="1">2.7.1.172</ecNumber>
    </recommendedName>
</protein>
<dbReference type="PIRSF" id="PIRSF006221">
    <property type="entry name" value="Ketosamine-3-kinase"/>
    <property type="match status" value="1"/>
</dbReference>
<keyword evidence="5" id="KW-1185">Reference proteome</keyword>
<comment type="catalytic activity">
    <reaction evidence="2">
        <text>N(6)-D-ribulosyl-L-lysyl-[protein] + ATP = N(6)-(3-O-phospho-D-ribulosyl)-L-lysyl-[protein] + ADP + H(+)</text>
        <dbReference type="Rhea" id="RHEA:48432"/>
        <dbReference type="Rhea" id="RHEA-COMP:12103"/>
        <dbReference type="Rhea" id="RHEA-COMP:12104"/>
        <dbReference type="ChEBI" id="CHEBI:15378"/>
        <dbReference type="ChEBI" id="CHEBI:30616"/>
        <dbReference type="ChEBI" id="CHEBI:90418"/>
        <dbReference type="ChEBI" id="CHEBI:90420"/>
        <dbReference type="ChEBI" id="CHEBI:456216"/>
        <dbReference type="EC" id="2.7.1.172"/>
    </reaction>
    <physiologicalReaction direction="left-to-right" evidence="2">
        <dbReference type="Rhea" id="RHEA:48433"/>
    </physiologicalReaction>
</comment>
<dbReference type="InterPro" id="IPR016477">
    <property type="entry name" value="Fructo-/Ketosamine-3-kinase"/>
</dbReference>
<dbReference type="EC" id="2.7.1.172" evidence="1"/>